<dbReference type="EMBL" id="FQVB01000006">
    <property type="protein sequence ID" value="SHE70737.1"/>
    <property type="molecule type" value="Genomic_DNA"/>
</dbReference>
<organism evidence="1 2">
    <name type="scientific">Desulfacinum infernum DSM 9756</name>
    <dbReference type="NCBI Taxonomy" id="1121391"/>
    <lineage>
        <taxon>Bacteria</taxon>
        <taxon>Pseudomonadati</taxon>
        <taxon>Thermodesulfobacteriota</taxon>
        <taxon>Syntrophobacteria</taxon>
        <taxon>Syntrophobacterales</taxon>
        <taxon>Syntrophobacteraceae</taxon>
        <taxon>Desulfacinum</taxon>
    </lineage>
</organism>
<reference evidence="2" key="1">
    <citation type="submission" date="2016-11" db="EMBL/GenBank/DDBJ databases">
        <authorList>
            <person name="Varghese N."/>
            <person name="Submissions S."/>
        </authorList>
    </citation>
    <scope>NUCLEOTIDE SEQUENCE [LARGE SCALE GENOMIC DNA]</scope>
    <source>
        <strain evidence="2">DSM 9756</strain>
    </source>
</reference>
<name>A0A1M4VPH3_9BACT</name>
<keyword evidence="2" id="KW-1185">Reference proteome</keyword>
<dbReference type="RefSeq" id="WP_073037013.1">
    <property type="nucleotide sequence ID" value="NZ_FQVB01000006.1"/>
</dbReference>
<evidence type="ECO:0000313" key="1">
    <source>
        <dbReference type="EMBL" id="SHE70737.1"/>
    </source>
</evidence>
<proteinExistence type="predicted"/>
<dbReference type="AlphaFoldDB" id="A0A1M4VPH3"/>
<dbReference type="Proteomes" id="UP000184076">
    <property type="component" value="Unassembled WGS sequence"/>
</dbReference>
<gene>
    <name evidence="1" type="ORF">SAMN02745206_00715</name>
</gene>
<protein>
    <submittedName>
        <fullName evidence="1">Uncharacterized protein</fullName>
    </submittedName>
</protein>
<accession>A0A1M4VPH3</accession>
<evidence type="ECO:0000313" key="2">
    <source>
        <dbReference type="Proteomes" id="UP000184076"/>
    </source>
</evidence>
<dbReference type="OrthoDB" id="5515920at2"/>
<dbReference type="STRING" id="1121391.SAMN02745206_00715"/>
<sequence length="103" mass="11986">MGRRKKRIVWSWEPETGLLGWEYVKAGVPMASSEGPRPVREALTDLMDLVSDLDDAGDEVEAHRIMEEWVEMAWSLRDRVDPETREAIEDACHDWWNADEEDD</sequence>